<name>A0A2V0NMM3_9CHLO</name>
<keyword evidence="4" id="KW-1185">Reference proteome</keyword>
<dbReference type="InterPro" id="IPR009030">
    <property type="entry name" value="Growth_fac_rcpt_cys_sf"/>
</dbReference>
<dbReference type="PANTHER" id="PTHR24046">
    <property type="entry name" value="SIGNAL PEPTIDE, CUB AND EGF-LIKE DOMAIN-CONTAINING"/>
    <property type="match status" value="1"/>
</dbReference>
<dbReference type="EMBL" id="BDRX01000006">
    <property type="protein sequence ID" value="GBF88754.1"/>
    <property type="molecule type" value="Genomic_DNA"/>
</dbReference>
<dbReference type="Proteomes" id="UP000247498">
    <property type="component" value="Unassembled WGS sequence"/>
</dbReference>
<dbReference type="GO" id="GO:0005615">
    <property type="term" value="C:extracellular space"/>
    <property type="evidence" value="ECO:0007669"/>
    <property type="project" value="TreeGrafter"/>
</dbReference>
<dbReference type="AlphaFoldDB" id="A0A2V0NMM3"/>
<feature type="chain" id="PRO_5015912041" description="Tyrosine-protein kinase ephrin type A/B receptor-like domain-containing protein" evidence="1">
    <location>
        <begin position="22"/>
        <end position="778"/>
    </location>
</feature>
<dbReference type="PANTHER" id="PTHR24046:SF5">
    <property type="entry name" value="EGF-LIKE DOMAIN-CONTAINING PROTEIN"/>
    <property type="match status" value="1"/>
</dbReference>
<dbReference type="OrthoDB" id="6515930at2759"/>
<keyword evidence="1" id="KW-0732">Signal</keyword>
<accession>A0A2V0NMM3</accession>
<feature type="signal peptide" evidence="1">
    <location>
        <begin position="1"/>
        <end position="21"/>
    </location>
</feature>
<reference evidence="3 4" key="1">
    <citation type="journal article" date="2018" name="Sci. Rep.">
        <title>Raphidocelis subcapitata (=Pseudokirchneriella subcapitata) provides an insight into genome evolution and environmental adaptations in the Sphaeropleales.</title>
        <authorList>
            <person name="Suzuki S."/>
            <person name="Yamaguchi H."/>
            <person name="Nakajima N."/>
            <person name="Kawachi M."/>
        </authorList>
    </citation>
    <scope>NUCLEOTIDE SEQUENCE [LARGE SCALE GENOMIC DNA]</scope>
    <source>
        <strain evidence="3 4">NIES-35</strain>
    </source>
</reference>
<evidence type="ECO:0000259" key="2">
    <source>
        <dbReference type="Pfam" id="PF07699"/>
    </source>
</evidence>
<dbReference type="GO" id="GO:0009986">
    <property type="term" value="C:cell surface"/>
    <property type="evidence" value="ECO:0007669"/>
    <property type="project" value="TreeGrafter"/>
</dbReference>
<evidence type="ECO:0000256" key="1">
    <source>
        <dbReference type="SAM" id="SignalP"/>
    </source>
</evidence>
<dbReference type="STRING" id="307507.A0A2V0NMM3"/>
<dbReference type="Gene3D" id="2.10.50.10">
    <property type="entry name" value="Tumor Necrosis Factor Receptor, subunit A, domain 2"/>
    <property type="match status" value="3"/>
</dbReference>
<evidence type="ECO:0000313" key="3">
    <source>
        <dbReference type="EMBL" id="GBF88754.1"/>
    </source>
</evidence>
<gene>
    <name evidence="3" type="ORF">Rsub_01655</name>
</gene>
<protein>
    <recommendedName>
        <fullName evidence="2">Tyrosine-protein kinase ephrin type A/B receptor-like domain-containing protein</fullName>
    </recommendedName>
</protein>
<proteinExistence type="predicted"/>
<sequence>MWRGYALAAALLLAALCGAPARDIRLGLVPCDTIPFCPRLHHPCITAPAPTANMCLRLQALCSYRQDPGGGRTLICLRCGTNYHLEVDHFTCSYFPHCDEGYYWEAASQECAPCGYNSYCPASQGNVTMRMPCIAGTGTVGQYSKEPGDCMALAGRGWAAPAVVEGSVVACPRGTHNSQPFTRAPTSAVAGPPFGCRRCNNGLTTLAEGTAGAAGCVAPAGHYLSVGRATPCRMGYFKPRAGNVACDACPKGLTTAETGQTSVDACRVLRPGYGADANGTVYPCLPGTYSLGGATSKPPNPVPCEPCGEGLATQAAGATSEAACLAPPGWGYDAEHNRAVPCPPGSYNPGWNTAPCTPCGEGLITVGNSSTGPSACLVPAGWGADSNAGVWYAYPCPPDTFGQAVPLPPGDGVDCELCLEQTTTFGATGATSFAQCQTHPGYGFCKNKVCRCELGTWSAGHSQLPCTACLPGRTTLDDQSSSEADCVIKPGWTLNGSGSVVKCRVGTYKEVYGPDPCQPCPSGTTTTQPGGIGPPDCSVCRMGYGATGGGGAAALACGLCAPGSWSGGGGALACLSCGSDKVSRPGTSTPDDCLHTFVEPGSSTGEHFDYVPMSDDALTPSADAATAAACQLACRTAAGASDGCQYYEFRGAATAGAPRCYLRLRGIGVPGSFGDSDPEEKVIFLVRIRTYAAYAAHPSDWDGLGSELLGAETRFATFADAAAACDATGRCAGIKFSSLRGGALPWQLFSAALHDTIAGMLRLTGPELNPWVPPPPDS</sequence>
<dbReference type="SMART" id="SM01411">
    <property type="entry name" value="Ephrin_rec_like"/>
    <property type="match status" value="8"/>
</dbReference>
<dbReference type="InterPro" id="IPR052071">
    <property type="entry name" value="SCUB_EGF-like_domain"/>
</dbReference>
<organism evidence="3 4">
    <name type="scientific">Raphidocelis subcapitata</name>
    <dbReference type="NCBI Taxonomy" id="307507"/>
    <lineage>
        <taxon>Eukaryota</taxon>
        <taxon>Viridiplantae</taxon>
        <taxon>Chlorophyta</taxon>
        <taxon>core chlorophytes</taxon>
        <taxon>Chlorophyceae</taxon>
        <taxon>CS clade</taxon>
        <taxon>Sphaeropleales</taxon>
        <taxon>Selenastraceae</taxon>
        <taxon>Raphidocelis</taxon>
    </lineage>
</organism>
<comment type="caution">
    <text evidence="3">The sequence shown here is derived from an EMBL/GenBank/DDBJ whole genome shotgun (WGS) entry which is preliminary data.</text>
</comment>
<dbReference type="InterPro" id="IPR011641">
    <property type="entry name" value="Tyr-kin_ephrin_A/B_rcpt-like"/>
</dbReference>
<feature type="domain" description="Tyrosine-protein kinase ephrin type A/B receptor-like" evidence="2">
    <location>
        <begin position="221"/>
        <end position="266"/>
    </location>
</feature>
<dbReference type="GO" id="GO:0007165">
    <property type="term" value="P:signal transduction"/>
    <property type="evidence" value="ECO:0007669"/>
    <property type="project" value="TreeGrafter"/>
</dbReference>
<dbReference type="InParanoid" id="A0A2V0NMM3"/>
<dbReference type="SUPFAM" id="SSF57184">
    <property type="entry name" value="Growth factor receptor domain"/>
    <property type="match status" value="1"/>
</dbReference>
<feature type="domain" description="Tyrosine-protein kinase ephrin type A/B receptor-like" evidence="2">
    <location>
        <begin position="501"/>
        <end position="537"/>
    </location>
</feature>
<dbReference type="Pfam" id="PF07699">
    <property type="entry name" value="Ephrin_rec_like"/>
    <property type="match status" value="2"/>
</dbReference>
<evidence type="ECO:0000313" key="4">
    <source>
        <dbReference type="Proteomes" id="UP000247498"/>
    </source>
</evidence>